<dbReference type="RefSeq" id="WP_262874062.1">
    <property type="nucleotide sequence ID" value="NZ_BAABKW010000012.1"/>
</dbReference>
<dbReference type="InterPro" id="IPR029058">
    <property type="entry name" value="AB_hydrolase_fold"/>
</dbReference>
<dbReference type="PANTHER" id="PTHR43433">
    <property type="entry name" value="HYDROLASE, ALPHA/BETA FOLD FAMILY PROTEIN"/>
    <property type="match status" value="1"/>
</dbReference>
<protein>
    <submittedName>
        <fullName evidence="2">Alpha/beta fold hydrolase</fullName>
    </submittedName>
</protein>
<dbReference type="Proteomes" id="UP001596507">
    <property type="component" value="Unassembled WGS sequence"/>
</dbReference>
<comment type="caution">
    <text evidence="2">The sequence shown here is derived from an EMBL/GenBank/DDBJ whole genome shotgun (WGS) entry which is preliminary data.</text>
</comment>
<evidence type="ECO:0000313" key="2">
    <source>
        <dbReference type="EMBL" id="MFC7269133.1"/>
    </source>
</evidence>
<dbReference type="InterPro" id="IPR000073">
    <property type="entry name" value="AB_hydrolase_1"/>
</dbReference>
<name>A0ABW2HGK5_9MICO</name>
<keyword evidence="2" id="KW-0378">Hydrolase</keyword>
<gene>
    <name evidence="2" type="ORF">ACFQRL_09205</name>
</gene>
<dbReference type="Pfam" id="PF00561">
    <property type="entry name" value="Abhydrolase_1"/>
    <property type="match status" value="1"/>
</dbReference>
<dbReference type="PANTHER" id="PTHR43433:SF5">
    <property type="entry name" value="AB HYDROLASE-1 DOMAIN-CONTAINING PROTEIN"/>
    <property type="match status" value="1"/>
</dbReference>
<evidence type="ECO:0000313" key="3">
    <source>
        <dbReference type="Proteomes" id="UP001596507"/>
    </source>
</evidence>
<dbReference type="EMBL" id="JBHTBE010000002">
    <property type="protein sequence ID" value="MFC7269133.1"/>
    <property type="molecule type" value="Genomic_DNA"/>
</dbReference>
<reference evidence="3" key="1">
    <citation type="journal article" date="2019" name="Int. J. Syst. Evol. Microbiol.">
        <title>The Global Catalogue of Microorganisms (GCM) 10K type strain sequencing project: providing services to taxonomists for standard genome sequencing and annotation.</title>
        <authorList>
            <consortium name="The Broad Institute Genomics Platform"/>
            <consortium name="The Broad Institute Genome Sequencing Center for Infectious Disease"/>
            <person name="Wu L."/>
            <person name="Ma J."/>
        </authorList>
    </citation>
    <scope>NUCLEOTIDE SEQUENCE [LARGE SCALE GENOMIC DNA]</scope>
    <source>
        <strain evidence="3">CGMCC 1.15772</strain>
    </source>
</reference>
<dbReference type="Gene3D" id="3.40.50.1820">
    <property type="entry name" value="alpha/beta hydrolase"/>
    <property type="match status" value="1"/>
</dbReference>
<dbReference type="GO" id="GO:0016787">
    <property type="term" value="F:hydrolase activity"/>
    <property type="evidence" value="ECO:0007669"/>
    <property type="project" value="UniProtKB-KW"/>
</dbReference>
<accession>A0ABW2HGK5</accession>
<feature type="domain" description="AB hydrolase-1" evidence="1">
    <location>
        <begin position="22"/>
        <end position="260"/>
    </location>
</feature>
<dbReference type="PRINTS" id="PR00111">
    <property type="entry name" value="ABHYDROLASE"/>
</dbReference>
<organism evidence="2 3">
    <name type="scientific">Microbacterium fluvii</name>
    <dbReference type="NCBI Taxonomy" id="415215"/>
    <lineage>
        <taxon>Bacteria</taxon>
        <taxon>Bacillati</taxon>
        <taxon>Actinomycetota</taxon>
        <taxon>Actinomycetes</taxon>
        <taxon>Micrococcales</taxon>
        <taxon>Microbacteriaceae</taxon>
        <taxon>Microbacterium</taxon>
    </lineage>
</organism>
<keyword evidence="3" id="KW-1185">Reference proteome</keyword>
<dbReference type="InterPro" id="IPR050471">
    <property type="entry name" value="AB_hydrolase"/>
</dbReference>
<evidence type="ECO:0000259" key="1">
    <source>
        <dbReference type="Pfam" id="PF00561"/>
    </source>
</evidence>
<sequence length="288" mass="31900">MPYTDTADVRLYYEVFGDDADPVLVLISGGGAQLLSWDEEFISLLTAGGLRVVRFDNRDTGFSERFGTEDDIDGGYGLADMGDDVVRILDDLGVKSAHLSGHSMGGMIAQMVAIEHPERMRSLGLLSSIPGQNPGYILHGERPELREAPVRITREQAVAFAEAAVLASPARRYDPQVAWHRDRAGIAYDRGYAPEGFSRQWAALRRAPERLERLREVTVPTLVLHGRDDDVLHWSAAVDMAEAIDGAELQVQPDMGHLIPHELWPDLAHALLRTAQRADERIAQRTES</sequence>
<proteinExistence type="predicted"/>
<dbReference type="SUPFAM" id="SSF53474">
    <property type="entry name" value="alpha/beta-Hydrolases"/>
    <property type="match status" value="1"/>
</dbReference>